<name>A0A2Z6E809_9GAMM</name>
<accession>A0A2Z6E809</accession>
<reference evidence="3" key="2">
    <citation type="submission" date="2018-06" db="EMBL/GenBank/DDBJ databases">
        <title>Genome sequence of Rhodanobacteraceae bacterium strain Dysh456.</title>
        <authorList>
            <person name="Fukui M."/>
        </authorList>
    </citation>
    <scope>NUCLEOTIDE SEQUENCE [LARGE SCALE GENOMIC DNA]</scope>
    <source>
        <strain evidence="3">Dysh456</strain>
    </source>
</reference>
<evidence type="ECO:0000313" key="3">
    <source>
        <dbReference type="Proteomes" id="UP000270530"/>
    </source>
</evidence>
<keyword evidence="3" id="KW-1185">Reference proteome</keyword>
<dbReference type="RefSeq" id="WP_174928851.1">
    <property type="nucleotide sequence ID" value="NZ_AP018560.1"/>
</dbReference>
<evidence type="ECO:0000256" key="1">
    <source>
        <dbReference type="SAM" id="MobiDB-lite"/>
    </source>
</evidence>
<dbReference type="KEGG" id="rbd:ALSL_2649"/>
<feature type="region of interest" description="Disordered" evidence="1">
    <location>
        <begin position="200"/>
        <end position="222"/>
    </location>
</feature>
<proteinExistence type="predicted"/>
<organism evidence="2 3">
    <name type="scientific">Aerosticca soli</name>
    <dbReference type="NCBI Taxonomy" id="2010829"/>
    <lineage>
        <taxon>Bacteria</taxon>
        <taxon>Pseudomonadati</taxon>
        <taxon>Pseudomonadota</taxon>
        <taxon>Gammaproteobacteria</taxon>
        <taxon>Lysobacterales</taxon>
        <taxon>Rhodanobacteraceae</taxon>
        <taxon>Aerosticca</taxon>
    </lineage>
</organism>
<gene>
    <name evidence="2" type="ORF">ALSL_2649</name>
</gene>
<reference evidence="3" key="1">
    <citation type="submission" date="2018-04" db="EMBL/GenBank/DDBJ databases">
        <authorList>
            <person name="Watanabe M."/>
            <person name="Kojima H."/>
        </authorList>
    </citation>
    <scope>NUCLEOTIDE SEQUENCE [LARGE SCALE GENOMIC DNA]</scope>
    <source>
        <strain evidence="3">Dysh456</strain>
    </source>
</reference>
<dbReference type="AlphaFoldDB" id="A0A2Z6E809"/>
<dbReference type="EMBL" id="AP018560">
    <property type="protein sequence ID" value="BBD81273.1"/>
    <property type="molecule type" value="Genomic_DNA"/>
</dbReference>
<protein>
    <submittedName>
        <fullName evidence="2">Uncharacterized protein</fullName>
    </submittedName>
</protein>
<dbReference type="Proteomes" id="UP000270530">
    <property type="component" value="Chromosome"/>
</dbReference>
<sequence length="222" mass="24275">MSNDRLPALPPAQEGHRIAQALLDLAGQVPPSRERPRTHPHAAAQRLIHRAARRAALTSGSLSLPPGVIGWLTVLPEITAIWRIQAQLVSDLAALYGKHAELGREQMLWCLFRHTAAQAFRDLVVRMGDRLLFRRVSLGVLQQLLTRLGKHLSRRALGRGGARWLPVIGALGVGAYAYYDTQQVGATALAMLEGGFSQEDGEAAPRVSRAIPAQRQESDAQR</sequence>
<evidence type="ECO:0000313" key="2">
    <source>
        <dbReference type="EMBL" id="BBD81273.1"/>
    </source>
</evidence>